<sequence>MTRNRIDQDGEVSEEVRYFIVNFKAAVELFACCVRRHWAIESYHWLLDIVYREDHNQPLNKTAATNLNALRKICLHLLRTLSFPKKNLSYKRKTKSIASHPEVCLK</sequence>
<gene>
    <name evidence="1" type="ORF">SRT_01220</name>
</gene>
<keyword evidence="2" id="KW-1185">Reference proteome</keyword>
<organism evidence="1 2">
    <name type="scientific">Streptococcus troglodytae</name>
    <dbReference type="NCBI Taxonomy" id="1111760"/>
    <lineage>
        <taxon>Bacteria</taxon>
        <taxon>Bacillati</taxon>
        <taxon>Bacillota</taxon>
        <taxon>Bacilli</taxon>
        <taxon>Lactobacillales</taxon>
        <taxon>Streptococcaceae</taxon>
        <taxon>Streptococcus</taxon>
    </lineage>
</organism>
<dbReference type="PANTHER" id="PTHR30298">
    <property type="entry name" value="H REPEAT-ASSOCIATED PREDICTED TRANSPOSASE"/>
    <property type="match status" value="1"/>
</dbReference>
<dbReference type="Proteomes" id="UP000217758">
    <property type="component" value="Chromosome"/>
</dbReference>
<evidence type="ECO:0000313" key="1">
    <source>
        <dbReference type="EMBL" id="BAQ23383.1"/>
    </source>
</evidence>
<evidence type="ECO:0000313" key="2">
    <source>
        <dbReference type="Proteomes" id="UP000217758"/>
    </source>
</evidence>
<dbReference type="KEGG" id="strg:SRT_01220"/>
<protein>
    <submittedName>
        <fullName evidence="1">Transposase DDE domain protein</fullName>
    </submittedName>
</protein>
<dbReference type="PANTHER" id="PTHR30298:SF0">
    <property type="entry name" value="PROTEIN YBFL-RELATED"/>
    <property type="match status" value="1"/>
</dbReference>
<name>A0A1L7LGQ4_9STRE</name>
<dbReference type="EMBL" id="AP014612">
    <property type="protein sequence ID" value="BAQ23383.1"/>
    <property type="molecule type" value="Genomic_DNA"/>
</dbReference>
<proteinExistence type="predicted"/>
<reference evidence="1 2" key="1">
    <citation type="journal article" date="2016" name="Microbiol. Immunol.">
        <title>Complete genome sequence of Streptococcus troglodytae TKU31 isolated from the oral cavity of a chimpanzee (Pan troglodytes).</title>
        <authorList>
            <person name="Okamoto M."/>
            <person name="Naito M."/>
            <person name="Miyanohara M."/>
            <person name="Imai S."/>
            <person name="Nomura Y."/>
            <person name="Saito W."/>
            <person name="Momoi Y."/>
            <person name="Takada K."/>
            <person name="Miyabe-Nishiwaki T."/>
            <person name="Tomonaga M."/>
            <person name="Hanada N."/>
        </authorList>
    </citation>
    <scope>NUCLEOTIDE SEQUENCE [LARGE SCALE GENOMIC DNA]</scope>
    <source>
        <strain evidence="2">TKU 31</strain>
    </source>
</reference>
<dbReference type="InterPro" id="IPR051698">
    <property type="entry name" value="Transposase_11-like"/>
</dbReference>
<accession>A0A1L7LGQ4</accession>
<dbReference type="AlphaFoldDB" id="A0A1L7LGQ4"/>